<dbReference type="SMART" id="SM00066">
    <property type="entry name" value="GAL4"/>
    <property type="match status" value="1"/>
</dbReference>
<comment type="subcellular location">
    <subcellularLocation>
        <location evidence="1">Nucleus</location>
    </subcellularLocation>
</comment>
<keyword evidence="8" id="KW-1185">Reference proteome</keyword>
<dbReference type="InterPro" id="IPR007219">
    <property type="entry name" value="XnlR_reg_dom"/>
</dbReference>
<dbReference type="GO" id="GO:0006351">
    <property type="term" value="P:DNA-templated transcription"/>
    <property type="evidence" value="ECO:0007669"/>
    <property type="project" value="InterPro"/>
</dbReference>
<sequence>MPAEPRRNSRKLTSEEDIELKRSRGEISCAECRRLKLKCDKKLPCGSCVRRGCTTICPNGSLSAGQGTRFILADTEQLHRKISEMSERIRQLEDALAIFQSGVSNERHPLLRDELLSVKFGPEVRRTVDEEHDRDHLAESIDAFGTLTIGDHGETKYFGRSGGSESLFLVGELPEGMEGEEPPLDPQISDLSLTFPLAIVDEGCDAILDKLESYLPTQPRAWALCEAYIEHFTWWCRPIKRDEFVNDVMIPIYNYLKDPSRSSYHPHVTDANRCPHLLAVLFMVLAVGALVDLTLPPYSAEAEKYYRLGRAALSLRSIFDSPEIETVQAITLMAAYHSICTPRYSLESAWALTSHATKLAQSLGIHRDSTQWSLDDKLVQRRRNLFWELLVFEMIHCLALGRPPAIRLSQIDCQFPTDEEQSVSENGDVMQGYWHFKFIFGREVYAHVGEAMLSAKAPNYATVLDLDRRIRQLQLPPVKLYLRPDEDDYTNPALCMKSYLMSHYRSITMIHIHRTFFAQALLDHPSNPLSSPYAPSVLAANRCASVLIKSFVHHHERCPELCARFWGMWTHAFSAAIILGCTVTRCPHVTMAPSALVDLDLAVSFFQRGANLSLRARQALPILRNLRDRAAQAYAQYRDRHITPTIDIRLKIGPEDPFEDELAIFGGQTRVMSTKLLSRKRSERPSPKTGSESPTTCMHSRSASRSASTPASTPSDSGTATHEAMEQFNEVHPTLMEYLSMFPSSSFALVDPSQPALETLAAAGAMPAQQQTQMQMQAQMQSSMNMHSLQNIPSSFSQTLPPESVQYYNNFAPPQNIPLSQQHPAQQPQQAAHQQFNDMSAFFGTTPDIPPVPTDMFGTPFVSGDVEMSEQWTSLMRETGIYDDLGNFTGLGFTSPNTLPF</sequence>
<feature type="region of interest" description="Disordered" evidence="4">
    <location>
        <begin position="675"/>
        <end position="721"/>
    </location>
</feature>
<dbReference type="Pfam" id="PF04082">
    <property type="entry name" value="Fungal_trans"/>
    <property type="match status" value="1"/>
</dbReference>
<organism evidence="7 8">
    <name type="scientific">Obba rivulosa</name>
    <dbReference type="NCBI Taxonomy" id="1052685"/>
    <lineage>
        <taxon>Eukaryota</taxon>
        <taxon>Fungi</taxon>
        <taxon>Dikarya</taxon>
        <taxon>Basidiomycota</taxon>
        <taxon>Agaricomycotina</taxon>
        <taxon>Agaricomycetes</taxon>
        <taxon>Polyporales</taxon>
        <taxon>Gelatoporiaceae</taxon>
        <taxon>Obba</taxon>
    </lineage>
</organism>
<name>A0A8E2J790_9APHY</name>
<dbReference type="SUPFAM" id="SSF57701">
    <property type="entry name" value="Zn2/Cys6 DNA-binding domain"/>
    <property type="match status" value="1"/>
</dbReference>
<feature type="compositionally biased region" description="Polar residues" evidence="4">
    <location>
        <begin position="688"/>
        <end position="699"/>
    </location>
</feature>
<evidence type="ECO:0000313" key="8">
    <source>
        <dbReference type="Proteomes" id="UP000250043"/>
    </source>
</evidence>
<dbReference type="InterPro" id="IPR017896">
    <property type="entry name" value="4Fe4S_Fe-S-bd"/>
</dbReference>
<dbReference type="GO" id="GO:0005634">
    <property type="term" value="C:nucleus"/>
    <property type="evidence" value="ECO:0007669"/>
    <property type="project" value="UniProtKB-SubCell"/>
</dbReference>
<protein>
    <recommendedName>
        <fullName evidence="9">Zn(2)-C6 fungal-type domain-containing protein</fullName>
    </recommendedName>
</protein>
<keyword evidence="3" id="KW-0539">Nucleus</keyword>
<evidence type="ECO:0000256" key="4">
    <source>
        <dbReference type="SAM" id="MobiDB-lite"/>
    </source>
</evidence>
<dbReference type="PANTHER" id="PTHR31001:SF56">
    <property type="entry name" value="ZN(2)-C6 FUNGAL-TYPE DOMAIN-CONTAINING PROTEIN"/>
    <property type="match status" value="1"/>
</dbReference>
<dbReference type="GO" id="GO:0008270">
    <property type="term" value="F:zinc ion binding"/>
    <property type="evidence" value="ECO:0007669"/>
    <property type="project" value="InterPro"/>
</dbReference>
<dbReference type="CDD" id="cd12148">
    <property type="entry name" value="fungal_TF_MHR"/>
    <property type="match status" value="1"/>
</dbReference>
<dbReference type="PROSITE" id="PS51379">
    <property type="entry name" value="4FE4S_FER_2"/>
    <property type="match status" value="1"/>
</dbReference>
<accession>A0A8E2J790</accession>
<dbReference type="OrthoDB" id="424974at2759"/>
<evidence type="ECO:0000313" key="7">
    <source>
        <dbReference type="EMBL" id="OCH96290.1"/>
    </source>
</evidence>
<dbReference type="Gene3D" id="4.10.240.10">
    <property type="entry name" value="Zn(2)-C6 fungal-type DNA-binding domain"/>
    <property type="match status" value="1"/>
</dbReference>
<proteinExistence type="predicted"/>
<evidence type="ECO:0000256" key="1">
    <source>
        <dbReference type="ARBA" id="ARBA00004123"/>
    </source>
</evidence>
<evidence type="ECO:0000259" key="6">
    <source>
        <dbReference type="PROSITE" id="PS51379"/>
    </source>
</evidence>
<dbReference type="GO" id="GO:0003677">
    <property type="term" value="F:DNA binding"/>
    <property type="evidence" value="ECO:0007669"/>
    <property type="project" value="InterPro"/>
</dbReference>
<dbReference type="CDD" id="cd00067">
    <property type="entry name" value="GAL4"/>
    <property type="match status" value="1"/>
</dbReference>
<dbReference type="InterPro" id="IPR050613">
    <property type="entry name" value="Sec_Metabolite_Reg"/>
</dbReference>
<dbReference type="PROSITE" id="PS50048">
    <property type="entry name" value="ZN2_CY6_FUNGAL_2"/>
    <property type="match status" value="1"/>
</dbReference>
<feature type="domain" description="4Fe-4S ferredoxin-type" evidence="6">
    <location>
        <begin position="35"/>
        <end position="67"/>
    </location>
</feature>
<gene>
    <name evidence="7" type="ORF">OBBRIDRAFT_743735</name>
</gene>
<dbReference type="InterPro" id="IPR001138">
    <property type="entry name" value="Zn2Cys6_DnaBD"/>
</dbReference>
<feature type="compositionally biased region" description="Low complexity" evidence="4">
    <location>
        <begin position="700"/>
        <end position="721"/>
    </location>
</feature>
<dbReference type="PANTHER" id="PTHR31001">
    <property type="entry name" value="UNCHARACTERIZED TRANSCRIPTIONAL REGULATORY PROTEIN"/>
    <property type="match status" value="1"/>
</dbReference>
<feature type="domain" description="Zn(2)-C6 fungal-type" evidence="5">
    <location>
        <begin position="28"/>
        <end position="57"/>
    </location>
</feature>
<evidence type="ECO:0000256" key="3">
    <source>
        <dbReference type="ARBA" id="ARBA00023242"/>
    </source>
</evidence>
<dbReference type="InterPro" id="IPR036864">
    <property type="entry name" value="Zn2-C6_fun-type_DNA-bd_sf"/>
</dbReference>
<dbReference type="Proteomes" id="UP000250043">
    <property type="component" value="Unassembled WGS sequence"/>
</dbReference>
<evidence type="ECO:0000256" key="2">
    <source>
        <dbReference type="ARBA" id="ARBA00022723"/>
    </source>
</evidence>
<evidence type="ECO:0008006" key="9">
    <source>
        <dbReference type="Google" id="ProtNLM"/>
    </source>
</evidence>
<dbReference type="SMART" id="SM00906">
    <property type="entry name" value="Fungal_trans"/>
    <property type="match status" value="1"/>
</dbReference>
<dbReference type="Pfam" id="PF00172">
    <property type="entry name" value="Zn_clus"/>
    <property type="match status" value="1"/>
</dbReference>
<dbReference type="PROSITE" id="PS00463">
    <property type="entry name" value="ZN2_CY6_FUNGAL_1"/>
    <property type="match status" value="1"/>
</dbReference>
<keyword evidence="2" id="KW-0479">Metal-binding</keyword>
<reference evidence="7 8" key="1">
    <citation type="submission" date="2016-07" db="EMBL/GenBank/DDBJ databases">
        <title>Draft genome of the white-rot fungus Obba rivulosa 3A-2.</title>
        <authorList>
            <consortium name="DOE Joint Genome Institute"/>
            <person name="Miettinen O."/>
            <person name="Riley R."/>
            <person name="Acob R."/>
            <person name="Barry K."/>
            <person name="Cullen D."/>
            <person name="De Vries R."/>
            <person name="Hainaut M."/>
            <person name="Hatakka A."/>
            <person name="Henrissat B."/>
            <person name="Hilden K."/>
            <person name="Kuo R."/>
            <person name="Labutti K."/>
            <person name="Lipzen A."/>
            <person name="Makela M.R."/>
            <person name="Sandor L."/>
            <person name="Spatafora J.W."/>
            <person name="Grigoriev I.V."/>
            <person name="Hibbett D.S."/>
        </authorList>
    </citation>
    <scope>NUCLEOTIDE SEQUENCE [LARGE SCALE GENOMIC DNA]</scope>
    <source>
        <strain evidence="7 8">3A-2</strain>
    </source>
</reference>
<dbReference type="GO" id="GO:0000981">
    <property type="term" value="F:DNA-binding transcription factor activity, RNA polymerase II-specific"/>
    <property type="evidence" value="ECO:0007669"/>
    <property type="project" value="InterPro"/>
</dbReference>
<evidence type="ECO:0000259" key="5">
    <source>
        <dbReference type="PROSITE" id="PS50048"/>
    </source>
</evidence>
<dbReference type="AlphaFoldDB" id="A0A8E2J790"/>
<dbReference type="EMBL" id="KV722331">
    <property type="protein sequence ID" value="OCH96290.1"/>
    <property type="molecule type" value="Genomic_DNA"/>
</dbReference>